<reference evidence="2" key="2">
    <citation type="submission" date="2020-09" db="EMBL/GenBank/DDBJ databases">
        <authorList>
            <person name="Sun Q."/>
            <person name="Kim S."/>
        </authorList>
    </citation>
    <scope>NUCLEOTIDE SEQUENCE</scope>
    <source>
        <strain evidence="2">KCTC 12113</strain>
    </source>
</reference>
<accession>A0A918J5R7</accession>
<keyword evidence="1" id="KW-0732">Signal</keyword>
<protein>
    <recommendedName>
        <fullName evidence="4">Membrane or secreted protein</fullName>
    </recommendedName>
</protein>
<comment type="caution">
    <text evidence="2">The sequence shown here is derived from an EMBL/GenBank/DDBJ whole genome shotgun (WGS) entry which is preliminary data.</text>
</comment>
<evidence type="ECO:0000313" key="2">
    <source>
        <dbReference type="EMBL" id="GGW49721.1"/>
    </source>
</evidence>
<evidence type="ECO:0008006" key="4">
    <source>
        <dbReference type="Google" id="ProtNLM"/>
    </source>
</evidence>
<evidence type="ECO:0000313" key="3">
    <source>
        <dbReference type="Proteomes" id="UP000634668"/>
    </source>
</evidence>
<evidence type="ECO:0000256" key="1">
    <source>
        <dbReference type="SAM" id="SignalP"/>
    </source>
</evidence>
<organism evidence="2 3">
    <name type="scientific">Arenibacter certesii</name>
    <dbReference type="NCBI Taxonomy" id="228955"/>
    <lineage>
        <taxon>Bacteria</taxon>
        <taxon>Pseudomonadati</taxon>
        <taxon>Bacteroidota</taxon>
        <taxon>Flavobacteriia</taxon>
        <taxon>Flavobacteriales</taxon>
        <taxon>Flavobacteriaceae</taxon>
        <taxon>Arenibacter</taxon>
    </lineage>
</organism>
<keyword evidence="3" id="KW-1185">Reference proteome</keyword>
<dbReference type="Proteomes" id="UP000634668">
    <property type="component" value="Unassembled WGS sequence"/>
</dbReference>
<sequence>MNCPKYLLSLAVFLILIFPDPLNAQITSNVYHFDEKKNGETIRHELKIDGNYFVHSIYKEAPPTYIRTYGGYYTTENNAIKLALEFDSDYENQKSKTMNIPYRIENETLILESDAPMTFVTVTKNPQSLDGKWLFSGRMTDKGEDRVDTSRPRKTMKFLMDGHFQWIAFNTETMEFFGTGGGTYLANDSKYTENIGYFSRDNARVGASLTFDYELKGADWHHSGKSSKGDPLHEIWIRRE</sequence>
<dbReference type="AlphaFoldDB" id="A0A918J5R7"/>
<name>A0A918J5R7_9FLAO</name>
<feature type="chain" id="PRO_5037552666" description="Membrane or secreted protein" evidence="1">
    <location>
        <begin position="25"/>
        <end position="240"/>
    </location>
</feature>
<reference evidence="2" key="1">
    <citation type="journal article" date="2014" name="Int. J. Syst. Evol. Microbiol.">
        <title>Complete genome sequence of Corynebacterium casei LMG S-19264T (=DSM 44701T), isolated from a smear-ripened cheese.</title>
        <authorList>
            <consortium name="US DOE Joint Genome Institute (JGI-PGF)"/>
            <person name="Walter F."/>
            <person name="Albersmeier A."/>
            <person name="Kalinowski J."/>
            <person name="Ruckert C."/>
        </authorList>
    </citation>
    <scope>NUCLEOTIDE SEQUENCE</scope>
    <source>
        <strain evidence="2">KCTC 12113</strain>
    </source>
</reference>
<dbReference type="EMBL" id="BMWP01000041">
    <property type="protein sequence ID" value="GGW49721.1"/>
    <property type="molecule type" value="Genomic_DNA"/>
</dbReference>
<dbReference type="RefSeq" id="WP_026814742.1">
    <property type="nucleotide sequence ID" value="NZ_BMWP01000041.1"/>
</dbReference>
<feature type="signal peptide" evidence="1">
    <location>
        <begin position="1"/>
        <end position="24"/>
    </location>
</feature>
<gene>
    <name evidence="2" type="ORF">GCM10007383_37010</name>
</gene>
<dbReference type="Gene3D" id="2.40.128.490">
    <property type="entry name" value="Uncharacterised protein PF14869, DUF4488"/>
    <property type="match status" value="1"/>
</dbReference>
<proteinExistence type="predicted"/>